<organism evidence="10 11">
    <name type="scientific">Pinctada imbricata</name>
    <name type="common">Atlantic pearl-oyster</name>
    <name type="synonym">Pinctada martensii</name>
    <dbReference type="NCBI Taxonomy" id="66713"/>
    <lineage>
        <taxon>Eukaryota</taxon>
        <taxon>Metazoa</taxon>
        <taxon>Spiralia</taxon>
        <taxon>Lophotrochozoa</taxon>
        <taxon>Mollusca</taxon>
        <taxon>Bivalvia</taxon>
        <taxon>Autobranchia</taxon>
        <taxon>Pteriomorphia</taxon>
        <taxon>Pterioida</taxon>
        <taxon>Pterioidea</taxon>
        <taxon>Pteriidae</taxon>
        <taxon>Pinctada</taxon>
    </lineage>
</organism>
<evidence type="ECO:0000256" key="4">
    <source>
        <dbReference type="ARBA" id="ARBA00022692"/>
    </source>
</evidence>
<protein>
    <recommendedName>
        <fullName evidence="3">Chloride channel CLIC-like protein 1</fullName>
    </recommendedName>
</protein>
<feature type="signal peptide" evidence="9">
    <location>
        <begin position="1"/>
        <end position="20"/>
    </location>
</feature>
<gene>
    <name evidence="10" type="ORF">FSP39_018401</name>
</gene>
<evidence type="ECO:0000256" key="1">
    <source>
        <dbReference type="ARBA" id="ARBA00004141"/>
    </source>
</evidence>
<dbReference type="EMBL" id="VSWD01000010">
    <property type="protein sequence ID" value="KAK3091261.1"/>
    <property type="molecule type" value="Genomic_DNA"/>
</dbReference>
<dbReference type="Proteomes" id="UP001186944">
    <property type="component" value="Unassembled WGS sequence"/>
</dbReference>
<feature type="region of interest" description="Disordered" evidence="7">
    <location>
        <begin position="461"/>
        <end position="592"/>
    </location>
</feature>
<dbReference type="Pfam" id="PF05934">
    <property type="entry name" value="MCLC"/>
    <property type="match status" value="1"/>
</dbReference>
<dbReference type="GO" id="GO:0016020">
    <property type="term" value="C:membrane"/>
    <property type="evidence" value="ECO:0007669"/>
    <property type="project" value="UniProtKB-SubCell"/>
</dbReference>
<evidence type="ECO:0000256" key="8">
    <source>
        <dbReference type="SAM" id="Phobius"/>
    </source>
</evidence>
<dbReference type="InterPro" id="IPR018247">
    <property type="entry name" value="EF_Hand_1_Ca_BS"/>
</dbReference>
<feature type="transmembrane region" description="Helical" evidence="8">
    <location>
        <begin position="219"/>
        <end position="236"/>
    </location>
</feature>
<keyword evidence="5 8" id="KW-1133">Transmembrane helix</keyword>
<proteinExistence type="inferred from homology"/>
<evidence type="ECO:0000256" key="7">
    <source>
        <dbReference type="SAM" id="MobiDB-lite"/>
    </source>
</evidence>
<dbReference type="PANTHER" id="PTHR34093:SF1">
    <property type="entry name" value="CHLORIDE CHANNEL CLIC-LIKE PROTEIN 1"/>
    <property type="match status" value="1"/>
</dbReference>
<feature type="compositionally biased region" description="Low complexity" evidence="7">
    <location>
        <begin position="65"/>
        <end position="76"/>
    </location>
</feature>
<evidence type="ECO:0000256" key="2">
    <source>
        <dbReference type="ARBA" id="ARBA00005944"/>
    </source>
</evidence>
<accession>A0AA88Y875</accession>
<reference evidence="10" key="1">
    <citation type="submission" date="2019-08" db="EMBL/GenBank/DDBJ databases">
        <title>The improved chromosome-level genome for the pearl oyster Pinctada fucata martensii using PacBio sequencing and Hi-C.</title>
        <authorList>
            <person name="Zheng Z."/>
        </authorList>
    </citation>
    <scope>NUCLEOTIDE SEQUENCE</scope>
    <source>
        <strain evidence="10">ZZ-2019</strain>
        <tissue evidence="10">Adductor muscle</tissue>
    </source>
</reference>
<keyword evidence="11" id="KW-1185">Reference proteome</keyword>
<feature type="chain" id="PRO_5041654140" description="Chloride channel CLIC-like protein 1" evidence="9">
    <location>
        <begin position="21"/>
        <end position="592"/>
    </location>
</feature>
<keyword evidence="6 8" id="KW-0472">Membrane</keyword>
<feature type="transmembrane region" description="Helical" evidence="8">
    <location>
        <begin position="190"/>
        <end position="207"/>
    </location>
</feature>
<feature type="compositionally biased region" description="Polar residues" evidence="7">
    <location>
        <begin position="554"/>
        <end position="583"/>
    </location>
</feature>
<dbReference type="PANTHER" id="PTHR34093">
    <property type="entry name" value="CHLORIDE CHANNEL CLIC-LIKE PROTEIN 1"/>
    <property type="match status" value="1"/>
</dbReference>
<feature type="region of interest" description="Disordered" evidence="7">
    <location>
        <begin position="32"/>
        <end position="89"/>
    </location>
</feature>
<evidence type="ECO:0000256" key="3">
    <source>
        <dbReference type="ARBA" id="ARBA00015571"/>
    </source>
</evidence>
<dbReference type="PROSITE" id="PS00018">
    <property type="entry name" value="EF_HAND_1"/>
    <property type="match status" value="1"/>
</dbReference>
<feature type="compositionally biased region" description="Polar residues" evidence="7">
    <location>
        <begin position="476"/>
        <end position="486"/>
    </location>
</feature>
<comment type="subcellular location">
    <subcellularLocation>
        <location evidence="1">Membrane</location>
        <topology evidence="1">Multi-pass membrane protein</topology>
    </subcellularLocation>
</comment>
<keyword evidence="4 8" id="KW-0812">Transmembrane</keyword>
<dbReference type="AlphaFoldDB" id="A0AA88Y875"/>
<comment type="caution">
    <text evidence="10">The sequence shown here is derived from an EMBL/GenBank/DDBJ whole genome shotgun (WGS) entry which is preliminary data.</text>
</comment>
<name>A0AA88Y875_PINIB</name>
<evidence type="ECO:0000313" key="10">
    <source>
        <dbReference type="EMBL" id="KAK3091261.1"/>
    </source>
</evidence>
<feature type="compositionally biased region" description="Polar residues" evidence="7">
    <location>
        <begin position="513"/>
        <end position="524"/>
    </location>
</feature>
<comment type="similarity">
    <text evidence="2">Belongs to the chloride channel MCLC family.</text>
</comment>
<dbReference type="GO" id="GO:0005783">
    <property type="term" value="C:endoplasmic reticulum"/>
    <property type="evidence" value="ECO:0007669"/>
    <property type="project" value="TreeGrafter"/>
</dbReference>
<keyword evidence="9" id="KW-0732">Signal</keyword>
<evidence type="ECO:0000313" key="11">
    <source>
        <dbReference type="Proteomes" id="UP001186944"/>
    </source>
</evidence>
<dbReference type="InterPro" id="IPR009231">
    <property type="entry name" value="Chloride_chnl_CLIC-like"/>
</dbReference>
<evidence type="ECO:0000256" key="6">
    <source>
        <dbReference type="ARBA" id="ARBA00023136"/>
    </source>
</evidence>
<evidence type="ECO:0000256" key="5">
    <source>
        <dbReference type="ARBA" id="ARBA00022989"/>
    </source>
</evidence>
<evidence type="ECO:0000256" key="9">
    <source>
        <dbReference type="SAM" id="SignalP"/>
    </source>
</evidence>
<sequence>MKWFLIHVAVFLILFPHISTLPDDDGDDYIDPFDMTSDMKPKPKNPSLGKSDPPPGDKQDMHDSTTTTTTTAETTTKSPPSPADSQPDTSILKEAETVGYILTKKHIGTLLKHLEGRYPTGHSQEYSMLIKLSKDDIYVLSRFVWENKGSLHDVHEILSSMTLSVTESHLGTFGKVSLWFEDRFGTSIDAALKMLIIMLCASIFTVLEMRLQISWRQRFVKLIVLAFIVSIPMTWYELYKAAEIEQQTVAMKDVPPDCVKDNAEENWFDTTLLAFKSLVTFEKDKCQKYYEHVLIDPFLKVPPTKAVAVTFVRFFVSPLKDVGTSLSQFIRALLIDLPLTLYPVALALVTVFFFLLLFMWFGYSIRLPFFLSIEPTPGYGALGGGDATQVNKAIEENTKKMIEQIQAIQEDMHERNISMQEKISNMEKLQRFALEHTHATPTDDVRAPTLQYAILPTAKSKSSPEIVRKRREENVLENSFESSSSVERTEVKAPIPCSDYSETDGEETKVLTVPSNSAHGLSRQSPDRKSKLPLSLQRSSSKEKGSSTSGTSSNHIVQDSGDNMTVHRSISQPETLGPDSSQGQRGGTFYKM</sequence>
<feature type="transmembrane region" description="Helical" evidence="8">
    <location>
        <begin position="341"/>
        <end position="363"/>
    </location>
</feature>
<dbReference type="GO" id="GO:0005254">
    <property type="term" value="F:chloride channel activity"/>
    <property type="evidence" value="ECO:0007669"/>
    <property type="project" value="TreeGrafter"/>
</dbReference>